<evidence type="ECO:0000313" key="3">
    <source>
        <dbReference type="Proteomes" id="UP000775213"/>
    </source>
</evidence>
<keyword evidence="3" id="KW-1185">Reference proteome</keyword>
<name>A0AAV7GIM6_DENCH</name>
<proteinExistence type="predicted"/>
<evidence type="ECO:0000256" key="1">
    <source>
        <dbReference type="SAM" id="MobiDB-lite"/>
    </source>
</evidence>
<comment type="caution">
    <text evidence="2">The sequence shown here is derived from an EMBL/GenBank/DDBJ whole genome shotgun (WGS) entry which is preliminary data.</text>
</comment>
<organism evidence="2 3">
    <name type="scientific">Dendrobium chrysotoxum</name>
    <name type="common">Orchid</name>
    <dbReference type="NCBI Taxonomy" id="161865"/>
    <lineage>
        <taxon>Eukaryota</taxon>
        <taxon>Viridiplantae</taxon>
        <taxon>Streptophyta</taxon>
        <taxon>Embryophyta</taxon>
        <taxon>Tracheophyta</taxon>
        <taxon>Spermatophyta</taxon>
        <taxon>Magnoliopsida</taxon>
        <taxon>Liliopsida</taxon>
        <taxon>Asparagales</taxon>
        <taxon>Orchidaceae</taxon>
        <taxon>Epidendroideae</taxon>
        <taxon>Malaxideae</taxon>
        <taxon>Dendrobiinae</taxon>
        <taxon>Dendrobium</taxon>
    </lineage>
</organism>
<feature type="region of interest" description="Disordered" evidence="1">
    <location>
        <begin position="1"/>
        <end position="25"/>
    </location>
</feature>
<accession>A0AAV7GIM6</accession>
<dbReference type="AlphaFoldDB" id="A0AAV7GIM6"/>
<dbReference type="Proteomes" id="UP000775213">
    <property type="component" value="Unassembled WGS sequence"/>
</dbReference>
<evidence type="ECO:0000313" key="2">
    <source>
        <dbReference type="EMBL" id="KAH0461639.1"/>
    </source>
</evidence>
<sequence>MSLSGHHLPSAPRPPAPSGASLSKTPPAISKDWTFIFNSSNIAFVIEQSVVGGFEPIKVALELLCLPPCPAVLEPYRHLPGLQAQLLRQIALPLRLQLVLRFKASFKQLYLFNYESPEPLTICFAFGR</sequence>
<reference evidence="2 3" key="1">
    <citation type="journal article" date="2021" name="Hortic Res">
        <title>Chromosome-scale assembly of the Dendrobium chrysotoxum genome enhances the understanding of orchid evolution.</title>
        <authorList>
            <person name="Zhang Y."/>
            <person name="Zhang G.Q."/>
            <person name="Zhang D."/>
            <person name="Liu X.D."/>
            <person name="Xu X.Y."/>
            <person name="Sun W.H."/>
            <person name="Yu X."/>
            <person name="Zhu X."/>
            <person name="Wang Z.W."/>
            <person name="Zhao X."/>
            <person name="Zhong W.Y."/>
            <person name="Chen H."/>
            <person name="Yin W.L."/>
            <person name="Huang T."/>
            <person name="Niu S.C."/>
            <person name="Liu Z.J."/>
        </authorList>
    </citation>
    <scope>NUCLEOTIDE SEQUENCE [LARGE SCALE GENOMIC DNA]</scope>
    <source>
        <strain evidence="2">Lindl</strain>
    </source>
</reference>
<protein>
    <submittedName>
        <fullName evidence="2">Uncharacterized protein</fullName>
    </submittedName>
</protein>
<dbReference type="EMBL" id="JAGFBR010000009">
    <property type="protein sequence ID" value="KAH0461639.1"/>
    <property type="molecule type" value="Genomic_DNA"/>
</dbReference>
<gene>
    <name evidence="2" type="ORF">IEQ34_009214</name>
</gene>